<dbReference type="Pfam" id="PF00498">
    <property type="entry name" value="FHA"/>
    <property type="match status" value="1"/>
</dbReference>
<dbReference type="Pfam" id="PF00005">
    <property type="entry name" value="ABC_tran"/>
    <property type="match status" value="1"/>
</dbReference>
<dbReference type="PANTHER" id="PTHR42794:SF2">
    <property type="entry name" value="ABC TRANSPORTER ATP-BINDING PROTEIN"/>
    <property type="match status" value="1"/>
</dbReference>
<dbReference type="SUPFAM" id="SSF52540">
    <property type="entry name" value="P-loop containing nucleoside triphosphate hydrolases"/>
    <property type="match status" value="1"/>
</dbReference>
<dbReference type="EMBL" id="UINC01117266">
    <property type="protein sequence ID" value="SVC89575.1"/>
    <property type="molecule type" value="Genomic_DNA"/>
</dbReference>
<reference evidence="2" key="1">
    <citation type="submission" date="2018-05" db="EMBL/GenBank/DDBJ databases">
        <authorList>
            <person name="Lanie J.A."/>
            <person name="Ng W.-L."/>
            <person name="Kazmierczak K.M."/>
            <person name="Andrzejewski T.M."/>
            <person name="Davidsen T.M."/>
            <person name="Wayne K.J."/>
            <person name="Tettelin H."/>
            <person name="Glass J.I."/>
            <person name="Rusch D."/>
            <person name="Podicherti R."/>
            <person name="Tsui H.-C.T."/>
            <person name="Winkler M.E."/>
        </authorList>
    </citation>
    <scope>NUCLEOTIDE SEQUENCE</scope>
</reference>
<dbReference type="SMART" id="SM00240">
    <property type="entry name" value="FHA"/>
    <property type="match status" value="1"/>
</dbReference>
<dbReference type="GO" id="GO:0005524">
    <property type="term" value="F:ATP binding"/>
    <property type="evidence" value="ECO:0007669"/>
    <property type="project" value="InterPro"/>
</dbReference>
<dbReference type="PROSITE" id="PS50006">
    <property type="entry name" value="FHA_DOMAIN"/>
    <property type="match status" value="1"/>
</dbReference>
<dbReference type="GO" id="GO:0016887">
    <property type="term" value="F:ATP hydrolysis activity"/>
    <property type="evidence" value="ECO:0007669"/>
    <property type="project" value="InterPro"/>
</dbReference>
<gene>
    <name evidence="2" type="ORF">METZ01_LOCUS342429</name>
</gene>
<name>A0A382QXI2_9ZZZZ</name>
<dbReference type="Gene3D" id="3.40.50.300">
    <property type="entry name" value="P-loop containing nucleotide triphosphate hydrolases"/>
    <property type="match status" value="1"/>
</dbReference>
<evidence type="ECO:0000313" key="2">
    <source>
        <dbReference type="EMBL" id="SVC89575.1"/>
    </source>
</evidence>
<sequence>MNDPWPETIKVPKNGSVVIGRSSKCGVVVKHAAISGTHFCLKENNGAYSIEDLESRYGTLVNGGQIKTTQLKAGDVVRFSCSPQYVFNGSALEIDLQSDGLEITLSNVGVERNGQALIQNLNFTVESGTFAGVLGPSGAGKSLLIGCLSSTIIPDQGQVTFNQGTPVTGNEVEFR</sequence>
<dbReference type="AlphaFoldDB" id="A0A382QXI2"/>
<organism evidence="2">
    <name type="scientific">marine metagenome</name>
    <dbReference type="NCBI Taxonomy" id="408172"/>
    <lineage>
        <taxon>unclassified sequences</taxon>
        <taxon>metagenomes</taxon>
        <taxon>ecological metagenomes</taxon>
    </lineage>
</organism>
<feature type="non-terminal residue" evidence="2">
    <location>
        <position position="175"/>
    </location>
</feature>
<dbReference type="InterPro" id="IPR000253">
    <property type="entry name" value="FHA_dom"/>
</dbReference>
<proteinExistence type="predicted"/>
<dbReference type="InterPro" id="IPR027417">
    <property type="entry name" value="P-loop_NTPase"/>
</dbReference>
<protein>
    <recommendedName>
        <fullName evidence="1">FHA domain-containing protein</fullName>
    </recommendedName>
</protein>
<dbReference type="CDD" id="cd00060">
    <property type="entry name" value="FHA"/>
    <property type="match status" value="1"/>
</dbReference>
<dbReference type="PANTHER" id="PTHR42794">
    <property type="entry name" value="HEMIN IMPORT ATP-BINDING PROTEIN HMUV"/>
    <property type="match status" value="1"/>
</dbReference>
<feature type="domain" description="FHA" evidence="1">
    <location>
        <begin position="17"/>
        <end position="66"/>
    </location>
</feature>
<dbReference type="Gene3D" id="2.60.200.20">
    <property type="match status" value="1"/>
</dbReference>
<dbReference type="InterPro" id="IPR008984">
    <property type="entry name" value="SMAD_FHA_dom_sf"/>
</dbReference>
<dbReference type="InterPro" id="IPR003439">
    <property type="entry name" value="ABC_transporter-like_ATP-bd"/>
</dbReference>
<accession>A0A382QXI2</accession>
<dbReference type="SUPFAM" id="SSF49879">
    <property type="entry name" value="SMAD/FHA domain"/>
    <property type="match status" value="1"/>
</dbReference>
<evidence type="ECO:0000259" key="1">
    <source>
        <dbReference type="PROSITE" id="PS50006"/>
    </source>
</evidence>